<dbReference type="EMBL" id="AP018883">
    <property type="protein sequence ID" value="BBF90025.1"/>
    <property type="molecule type" value="Genomic_DNA"/>
</dbReference>
<feature type="compositionally biased region" description="Gly residues" evidence="3">
    <location>
        <begin position="820"/>
        <end position="830"/>
    </location>
</feature>
<evidence type="ECO:0000256" key="1">
    <source>
        <dbReference type="ARBA" id="ARBA00022737"/>
    </source>
</evidence>
<feature type="compositionally biased region" description="Gly residues" evidence="3">
    <location>
        <begin position="847"/>
        <end position="871"/>
    </location>
</feature>
<keyword evidence="2" id="KW-0611">Plant defense</keyword>
<dbReference type="InterPro" id="IPR044974">
    <property type="entry name" value="Disease_R_plants"/>
</dbReference>
<dbReference type="Pfam" id="PF23559">
    <property type="entry name" value="WHD_DRP"/>
    <property type="match status" value="1"/>
</dbReference>
<dbReference type="InterPro" id="IPR036388">
    <property type="entry name" value="WH-like_DNA-bd_sf"/>
</dbReference>
<evidence type="ECO:0000313" key="7">
    <source>
        <dbReference type="EMBL" id="BBF90031.1"/>
    </source>
</evidence>
<dbReference type="GO" id="GO:0009626">
    <property type="term" value="P:plant-type hypersensitive response"/>
    <property type="evidence" value="ECO:0007669"/>
    <property type="project" value="UniProtKB-ARBA"/>
</dbReference>
<dbReference type="GO" id="GO:0002758">
    <property type="term" value="P:innate immune response-activating signaling pathway"/>
    <property type="evidence" value="ECO:0007669"/>
    <property type="project" value="UniProtKB-ARBA"/>
</dbReference>
<protein>
    <submittedName>
        <fullName evidence="6">Putative NBS-LRR class RGA</fullName>
    </submittedName>
</protein>
<evidence type="ECO:0000256" key="3">
    <source>
        <dbReference type="SAM" id="MobiDB-lite"/>
    </source>
</evidence>
<reference evidence="7" key="2">
    <citation type="submission" date="2018-08" db="EMBL/GenBank/DDBJ databases">
        <title>Oryza rufipogon genomic DNA, chromosome 11, BAC clone:ORUFIb0057L17.</title>
        <authorList>
            <person name="Wu J."/>
            <person name="Kanamori H."/>
        </authorList>
    </citation>
    <scope>NUCLEOTIDE SEQUENCE</scope>
    <source>
        <strain evidence="7">W1943</strain>
    </source>
</reference>
<dbReference type="GO" id="GO:0042742">
    <property type="term" value="P:defense response to bacterium"/>
    <property type="evidence" value="ECO:0007669"/>
    <property type="project" value="UniProtKB-ARBA"/>
</dbReference>
<name>A0A679BBF3_ORYRU</name>
<feature type="region of interest" description="Disordered" evidence="3">
    <location>
        <begin position="815"/>
        <end position="906"/>
    </location>
</feature>
<dbReference type="EMBL" id="AP018884">
    <property type="protein sequence ID" value="BBF90031.1"/>
    <property type="molecule type" value="Genomic_DNA"/>
</dbReference>
<evidence type="ECO:0000256" key="2">
    <source>
        <dbReference type="ARBA" id="ARBA00022821"/>
    </source>
</evidence>
<evidence type="ECO:0000259" key="4">
    <source>
        <dbReference type="Pfam" id="PF23559"/>
    </source>
</evidence>
<feature type="compositionally biased region" description="Basic and acidic residues" evidence="3">
    <location>
        <begin position="872"/>
        <end position="886"/>
    </location>
</feature>
<dbReference type="FunFam" id="1.10.10.10:FF:000322">
    <property type="entry name" value="Probable disease resistance protein At1g63360"/>
    <property type="match status" value="1"/>
</dbReference>
<dbReference type="AlphaFoldDB" id="A0A679BBF3"/>
<feature type="compositionally biased region" description="Acidic residues" evidence="3">
    <location>
        <begin position="887"/>
        <end position="902"/>
    </location>
</feature>
<dbReference type="InterPro" id="IPR056789">
    <property type="entry name" value="LRR_R13L1-DRL21"/>
</dbReference>
<dbReference type="InterPro" id="IPR058922">
    <property type="entry name" value="WHD_DRP"/>
</dbReference>
<dbReference type="PANTHER" id="PTHR23155">
    <property type="entry name" value="DISEASE RESISTANCE PROTEIN RP"/>
    <property type="match status" value="1"/>
</dbReference>
<dbReference type="Gene3D" id="3.80.10.10">
    <property type="entry name" value="Ribonuclease Inhibitor"/>
    <property type="match status" value="1"/>
</dbReference>
<dbReference type="Gene3D" id="1.10.10.10">
    <property type="entry name" value="Winged helix-like DNA-binding domain superfamily/Winged helix DNA-binding domain"/>
    <property type="match status" value="1"/>
</dbReference>
<evidence type="ECO:0000313" key="6">
    <source>
        <dbReference type="EMBL" id="BBF90025.1"/>
    </source>
</evidence>
<accession>A0A679BBF3</accession>
<dbReference type="SUPFAM" id="SSF52058">
    <property type="entry name" value="L domain-like"/>
    <property type="match status" value="1"/>
</dbReference>
<dbReference type="InterPro" id="IPR032675">
    <property type="entry name" value="LRR_dom_sf"/>
</dbReference>
<proteinExistence type="predicted"/>
<feature type="domain" description="Disease resistance protein winged helix" evidence="4">
    <location>
        <begin position="211"/>
        <end position="286"/>
    </location>
</feature>
<dbReference type="PANTHER" id="PTHR23155:SF1058">
    <property type="entry name" value="OS11G0668100 PROTEIN"/>
    <property type="match status" value="1"/>
</dbReference>
<dbReference type="Pfam" id="PF25019">
    <property type="entry name" value="LRR_R13L1-DRL21"/>
    <property type="match status" value="1"/>
</dbReference>
<gene>
    <name evidence="6" type="primary">ORUFIa0084G16.10</name>
    <name evidence="7" type="synonym">ORUFIb0057L17.5</name>
</gene>
<sequence>MADDDMWGISMARSIISAVVRRLLASELIIISSDASDKLRNLEAWILPQLPLFDLQTIENNRRHELEILMRELKSAFYEADDILDEAEYRRLEEQVDGSTSNQVIRIPGTEALMSFPAKSLVISLQMIPFMLLQNVFTDLTIILTELLKKIERLIDDVEKTVANLPRTEATGRYDARNLGLSSDEPTKEDLLWSYHHLDEQLKRCFAYCCIFPREHQLRRDEIINMWMAEGFIKTSGEGDEDMEEVGARYFDELVEASFLKPTQRLRLKFYEINEFKINDMLHDLAEKVAGSDGLRIEDGWSGEAPKDVRHLVVQTSLSKLIIEEILKQENLRTLIIYTDIGDKLTEENLFERIFTRLRKLRVLRVHSHHYNVYPVPASIGQLKHLRYLAFRFHTPDLPSTFSKLYHIQTLDFGPCRNLSFLSVHMANLINLHHINIEYPDETSFPNIGRLTLLKVLPLYTVRMEQGYEIHQLEHLNKLSGRMQIHGLQNVQSKDEAAKAELSNKEGLTDLTLHWDDDSCNPDVQANVLEGLCPPMCLPKLRIVGYRGMKYPSWMVGEQNVPNELGELELFRCNLEQPFPSRLCNFFSRLRSLVLHQCSWDALPEFLKDLPELGEMIIYGCMKLRSLPVLPRSLYYLQIDDCDDDFMTSCRTSGHPNWQKINHIPELFVGREPIDSPRFCAVSMYFLYGFHRIFSHLKIWTLDTMAWHHHTPCRWLLVDELPSSDEGNYQLQTGSVKTRAFKVPRVRYVQEATRNVISVAQLASDHGLVTVFEATCCHVEVKETGEIIGEGRLCQGQYLLDYLRIHQIDDDIDMQDEEGAAGGPSGGDSDGGVDNNGQGIDREPGRGRGGSTGGYGDDIGGDYGGDIGGEGGGEKKEKEQDDKKGQEDDEDMKEEQEEEEEEERRVRMGMFGLSRHLKDDMYSTGAFSTLANDEHRPGEFLVDSGACFHLTWNKSVLYEYPEHLRDFARPPIDSIGGILAGSINVTESGYLNSEIMLDGVLLAPNSTLNLVSVGQLVRQYGVKVEMCMDVKIWKPTGGPPIGSGEMNRRSQHPYVLKKFQPGRLFVDSPPPHTNFFGEDFFNNQQ</sequence>
<organism evidence="6">
    <name type="scientific">Oryza rufipogon</name>
    <name type="common">Brownbeard rice</name>
    <name type="synonym">Asian wild rice</name>
    <dbReference type="NCBI Taxonomy" id="4529"/>
    <lineage>
        <taxon>Eukaryota</taxon>
        <taxon>Viridiplantae</taxon>
        <taxon>Streptophyta</taxon>
        <taxon>Embryophyta</taxon>
        <taxon>Tracheophyta</taxon>
        <taxon>Spermatophyta</taxon>
        <taxon>Magnoliopsida</taxon>
        <taxon>Liliopsida</taxon>
        <taxon>Poales</taxon>
        <taxon>Poaceae</taxon>
        <taxon>BOP clade</taxon>
        <taxon>Oryzoideae</taxon>
        <taxon>Oryzeae</taxon>
        <taxon>Oryzinae</taxon>
        <taxon>Oryza</taxon>
    </lineage>
</organism>
<keyword evidence="1" id="KW-0677">Repeat</keyword>
<evidence type="ECO:0000259" key="5">
    <source>
        <dbReference type="Pfam" id="PF25019"/>
    </source>
</evidence>
<reference evidence="6" key="1">
    <citation type="submission" date="2018-08" db="EMBL/GenBank/DDBJ databases">
        <title>Oryza rufipogon genomic DNA, chromosome 11, BAC clone:ORUFIa0084G16.</title>
        <authorList>
            <person name="Wu J."/>
            <person name="Kanamori H."/>
        </authorList>
    </citation>
    <scope>NUCLEOTIDE SEQUENCE</scope>
    <source>
        <strain evidence="6">W1943</strain>
    </source>
</reference>
<feature type="domain" description="R13L1/DRL21-like LRR repeat region" evidence="5">
    <location>
        <begin position="470"/>
        <end position="598"/>
    </location>
</feature>